<accession>A0A380TUF9</accession>
<dbReference type="GO" id="GO:0003824">
    <property type="term" value="F:catalytic activity"/>
    <property type="evidence" value="ECO:0007669"/>
    <property type="project" value="InterPro"/>
</dbReference>
<sequence length="291" mass="33189">MNNMKKARKILTALFLIAVSVLIYLTTTIRIYTEPFVELVTAAPHSYQPYNKFCYITQTAVAPLRDNTLNLLVWNIHKGSDLGWQQDLTRFANTTDLMLLQEATSKQALSSVFKATFPTSFFTAGFSYKKITSGIEILAKTTPDMYCAGTGEEPWLRIPKVAQALRFPLENGQSLLVVNLHLVNFEWTPTQYRQQLEIMMDRIAEHKSAVILAGDFNSWNKDRLTLIRRLAAEQGLTEVLFENDQRLRFFGQPLDHIFVRGLAIKRAYSESVESSDHNPLRVELELITAQP</sequence>
<name>A0A380TUF9_9PAST</name>
<dbReference type="SUPFAM" id="SSF56219">
    <property type="entry name" value="DNase I-like"/>
    <property type="match status" value="1"/>
</dbReference>
<dbReference type="Pfam" id="PF03372">
    <property type="entry name" value="Exo_endo_phos"/>
    <property type="match status" value="1"/>
</dbReference>
<evidence type="ECO:0000313" key="2">
    <source>
        <dbReference type="EMBL" id="SUT91236.1"/>
    </source>
</evidence>
<protein>
    <submittedName>
        <fullName evidence="2">Uncharacterized protein conserved in bacteria</fullName>
    </submittedName>
</protein>
<dbReference type="NCBIfam" id="NF003842">
    <property type="entry name" value="PRK05421.1-4"/>
    <property type="match status" value="1"/>
</dbReference>
<organism evidence="2 3">
    <name type="scientific">[Actinobacillus] rossii</name>
    <dbReference type="NCBI Taxonomy" id="123820"/>
    <lineage>
        <taxon>Bacteria</taxon>
        <taxon>Pseudomonadati</taxon>
        <taxon>Pseudomonadota</taxon>
        <taxon>Gammaproteobacteria</taxon>
        <taxon>Pasteurellales</taxon>
        <taxon>Pasteurellaceae</taxon>
    </lineage>
</organism>
<dbReference type="InterPro" id="IPR036691">
    <property type="entry name" value="Endo/exonu/phosph_ase_sf"/>
</dbReference>
<dbReference type="NCBIfam" id="NF003840">
    <property type="entry name" value="PRK05421.1-2"/>
    <property type="match status" value="1"/>
</dbReference>
<dbReference type="OrthoDB" id="9793162at2"/>
<dbReference type="Gene3D" id="3.60.10.10">
    <property type="entry name" value="Endonuclease/exonuclease/phosphatase"/>
    <property type="match status" value="1"/>
</dbReference>
<evidence type="ECO:0000259" key="1">
    <source>
        <dbReference type="Pfam" id="PF03372"/>
    </source>
</evidence>
<dbReference type="AlphaFoldDB" id="A0A380TUF9"/>
<evidence type="ECO:0000313" key="3">
    <source>
        <dbReference type="Proteomes" id="UP000254649"/>
    </source>
</evidence>
<keyword evidence="3" id="KW-1185">Reference proteome</keyword>
<reference evidence="2 3" key="1">
    <citation type="submission" date="2018-06" db="EMBL/GenBank/DDBJ databases">
        <authorList>
            <consortium name="Pathogen Informatics"/>
            <person name="Doyle S."/>
        </authorList>
    </citation>
    <scope>NUCLEOTIDE SEQUENCE [LARGE SCALE GENOMIC DNA]</scope>
    <source>
        <strain evidence="2 3">NCTC10801</strain>
    </source>
</reference>
<proteinExistence type="predicted"/>
<dbReference type="EMBL" id="UFRQ01000003">
    <property type="protein sequence ID" value="SUT91236.1"/>
    <property type="molecule type" value="Genomic_DNA"/>
</dbReference>
<gene>
    <name evidence="2" type="ORF">NCTC10801_01413</name>
</gene>
<dbReference type="Proteomes" id="UP000254649">
    <property type="component" value="Unassembled WGS sequence"/>
</dbReference>
<dbReference type="InterPro" id="IPR005135">
    <property type="entry name" value="Endo/exonuclease/phosphatase"/>
</dbReference>
<feature type="domain" description="Endonuclease/exonuclease/phosphatase" evidence="1">
    <location>
        <begin position="73"/>
        <end position="277"/>
    </location>
</feature>